<keyword evidence="18" id="KW-0325">Glycoprotein</keyword>
<evidence type="ECO:0000256" key="13">
    <source>
        <dbReference type="ARBA" id="ARBA00022824"/>
    </source>
</evidence>
<comment type="subcellular location">
    <subcellularLocation>
        <location evidence="1">Endoplasmic reticulum</location>
    </subcellularLocation>
    <subcellularLocation>
        <location evidence="3">Golgi apparatus</location>
    </subcellularLocation>
    <subcellularLocation>
        <location evidence="2">Lysosome</location>
    </subcellularLocation>
    <subcellularLocation>
        <location evidence="4">Secreted</location>
    </subcellularLocation>
</comment>
<dbReference type="OrthoDB" id="10013407at2759"/>
<dbReference type="SUPFAM" id="SSF53187">
    <property type="entry name" value="Zn-dependent exopeptidases"/>
    <property type="match status" value="1"/>
</dbReference>
<keyword evidence="8" id="KW-0121">Carboxypeptidase</keyword>
<evidence type="ECO:0000256" key="1">
    <source>
        <dbReference type="ARBA" id="ARBA00004240"/>
    </source>
</evidence>
<evidence type="ECO:0000256" key="18">
    <source>
        <dbReference type="ARBA" id="ARBA00023180"/>
    </source>
</evidence>
<dbReference type="GO" id="GO:0043171">
    <property type="term" value="P:peptide catabolic process"/>
    <property type="evidence" value="ECO:0007669"/>
    <property type="project" value="TreeGrafter"/>
</dbReference>
<sequence length="422" mass="47345">MGEIRSGIGSRDYYEMYSSFIDKFGPRPSGSETLEKAIDYMKDLTIKHGVHDVHTEDVMVPEWKRGHESLKMIRPRLTKLSILGIGLSVPTHGKIRAEVIVVSSFEELERIDNAIIKGKIVLFNAPFTTYQNTIQYRRNSAVKAARKGAVAVLIRSITPRSLYTTHTGDLVYEPHVKKIPAAAITIEDADLLQRIYNRGEVIVVEMQMSNELKVNKSRNLIIDVKGYDIPDKMVIVSGHIDSWDVGQGAIDDGGGMMISWFVPVVLNYLKLKPRRTLRVILWTSEEVGLNGAKSYMNRHSDELDNIDFIMESDEGTFKPLGLEVAGPKDLTCLINEILQLFTPWDLNRLKVANSTGSDISIFVDKGIPGASLLNKDDRYFWYHHSDADTLTAQSKSDVLDCAAFWAAISYLIAELPVNISRS</sequence>
<evidence type="ECO:0000259" key="22">
    <source>
        <dbReference type="Pfam" id="PF04389"/>
    </source>
</evidence>
<protein>
    <recommendedName>
        <fullName evidence="6">Carboxypeptidase Q</fullName>
    </recommendedName>
    <alternativeName>
        <fullName evidence="21">Plasma glutamate carboxypeptidase</fullName>
    </alternativeName>
</protein>
<dbReference type="GO" id="GO:0005764">
    <property type="term" value="C:lysosome"/>
    <property type="evidence" value="ECO:0007669"/>
    <property type="project" value="UniProtKB-SubCell"/>
</dbReference>
<evidence type="ECO:0000256" key="17">
    <source>
        <dbReference type="ARBA" id="ARBA00023145"/>
    </source>
</evidence>
<evidence type="ECO:0000256" key="6">
    <source>
        <dbReference type="ARBA" id="ARBA00014116"/>
    </source>
</evidence>
<evidence type="ECO:0000256" key="4">
    <source>
        <dbReference type="ARBA" id="ARBA00004613"/>
    </source>
</evidence>
<evidence type="ECO:0000313" key="23">
    <source>
        <dbReference type="EMBL" id="CAG9562980.1"/>
    </source>
</evidence>
<dbReference type="GO" id="GO:0005615">
    <property type="term" value="C:extracellular space"/>
    <property type="evidence" value="ECO:0007669"/>
    <property type="project" value="TreeGrafter"/>
</dbReference>
<keyword evidence="9" id="KW-0645">Protease</keyword>
<dbReference type="GO" id="GO:0070573">
    <property type="term" value="F:metallodipeptidase activity"/>
    <property type="evidence" value="ECO:0007669"/>
    <property type="project" value="InterPro"/>
</dbReference>
<evidence type="ECO:0000256" key="11">
    <source>
        <dbReference type="ARBA" id="ARBA00022729"/>
    </source>
</evidence>
<dbReference type="FunFam" id="3.50.30.30:FF:000009">
    <property type="entry name" value="Carboxypeptidase Q"/>
    <property type="match status" value="1"/>
</dbReference>
<evidence type="ECO:0000256" key="7">
    <source>
        <dbReference type="ARBA" id="ARBA00022525"/>
    </source>
</evidence>
<keyword evidence="24" id="KW-1185">Reference proteome</keyword>
<reference evidence="23" key="1">
    <citation type="submission" date="2021-09" db="EMBL/GenBank/DDBJ databases">
        <authorList>
            <person name="Martin H S."/>
        </authorList>
    </citation>
    <scope>NUCLEOTIDE SEQUENCE</scope>
</reference>
<evidence type="ECO:0000256" key="12">
    <source>
        <dbReference type="ARBA" id="ARBA00022801"/>
    </source>
</evidence>
<evidence type="ECO:0000313" key="24">
    <source>
        <dbReference type="Proteomes" id="UP000789524"/>
    </source>
</evidence>
<dbReference type="GO" id="GO:0046872">
    <property type="term" value="F:metal ion binding"/>
    <property type="evidence" value="ECO:0007669"/>
    <property type="project" value="UniProtKB-KW"/>
</dbReference>
<keyword evidence="13" id="KW-0256">Endoplasmic reticulum</keyword>
<dbReference type="AlphaFoldDB" id="A0A8J2QHR4"/>
<evidence type="ECO:0000256" key="20">
    <source>
        <dbReference type="ARBA" id="ARBA00025833"/>
    </source>
</evidence>
<dbReference type="Gene3D" id="3.50.30.30">
    <property type="match status" value="1"/>
</dbReference>
<dbReference type="InterPro" id="IPR039866">
    <property type="entry name" value="CPQ"/>
</dbReference>
<dbReference type="PANTHER" id="PTHR12053">
    <property type="entry name" value="PROTEASE FAMILY M28 PLASMA GLUTAMATE CARBOXYPEPTIDASE-RELATED"/>
    <property type="match status" value="1"/>
</dbReference>
<name>A0A8J2QHR4_9NEOP</name>
<comment type="subunit">
    <text evidence="20">Homodimer. The monomeric form is inactive while the homodimer is active.</text>
</comment>
<dbReference type="PANTHER" id="PTHR12053:SF3">
    <property type="entry name" value="CARBOXYPEPTIDASE Q"/>
    <property type="match status" value="1"/>
</dbReference>
<dbReference type="GO" id="GO:0005794">
    <property type="term" value="C:Golgi apparatus"/>
    <property type="evidence" value="ECO:0007669"/>
    <property type="project" value="UniProtKB-SubCell"/>
</dbReference>
<evidence type="ECO:0000256" key="2">
    <source>
        <dbReference type="ARBA" id="ARBA00004371"/>
    </source>
</evidence>
<evidence type="ECO:0000256" key="16">
    <source>
        <dbReference type="ARBA" id="ARBA00023049"/>
    </source>
</evidence>
<keyword evidence="14" id="KW-0862">Zinc</keyword>
<evidence type="ECO:0000256" key="19">
    <source>
        <dbReference type="ARBA" id="ARBA00023228"/>
    </source>
</evidence>
<accession>A0A8J2QHR4</accession>
<keyword evidence="17" id="KW-0865">Zymogen</keyword>
<keyword evidence="16" id="KW-0482">Metalloprotease</keyword>
<evidence type="ECO:0000256" key="21">
    <source>
        <dbReference type="ARBA" id="ARBA00033328"/>
    </source>
</evidence>
<keyword evidence="15" id="KW-0333">Golgi apparatus</keyword>
<evidence type="ECO:0000256" key="15">
    <source>
        <dbReference type="ARBA" id="ARBA00023034"/>
    </source>
</evidence>
<comment type="similarity">
    <text evidence="5">Belongs to the peptidase M28 family.</text>
</comment>
<dbReference type="Pfam" id="PF04389">
    <property type="entry name" value="Peptidase_M28"/>
    <property type="match status" value="1"/>
</dbReference>
<organism evidence="23 24">
    <name type="scientific">Danaus chrysippus</name>
    <name type="common">African queen</name>
    <dbReference type="NCBI Taxonomy" id="151541"/>
    <lineage>
        <taxon>Eukaryota</taxon>
        <taxon>Metazoa</taxon>
        <taxon>Ecdysozoa</taxon>
        <taxon>Arthropoda</taxon>
        <taxon>Hexapoda</taxon>
        <taxon>Insecta</taxon>
        <taxon>Pterygota</taxon>
        <taxon>Neoptera</taxon>
        <taxon>Endopterygota</taxon>
        <taxon>Lepidoptera</taxon>
        <taxon>Glossata</taxon>
        <taxon>Ditrysia</taxon>
        <taxon>Papilionoidea</taxon>
        <taxon>Nymphalidae</taxon>
        <taxon>Danainae</taxon>
        <taxon>Danaini</taxon>
        <taxon>Danaina</taxon>
        <taxon>Danaus</taxon>
        <taxon>Anosia</taxon>
    </lineage>
</organism>
<dbReference type="Gene3D" id="3.40.630.10">
    <property type="entry name" value="Zn peptidases"/>
    <property type="match status" value="1"/>
</dbReference>
<evidence type="ECO:0000256" key="3">
    <source>
        <dbReference type="ARBA" id="ARBA00004555"/>
    </source>
</evidence>
<keyword evidence="10" id="KW-0479">Metal-binding</keyword>
<dbReference type="Proteomes" id="UP000789524">
    <property type="component" value="Unassembled WGS sequence"/>
</dbReference>
<dbReference type="GO" id="GO:0004180">
    <property type="term" value="F:carboxypeptidase activity"/>
    <property type="evidence" value="ECO:0007669"/>
    <property type="project" value="UniProtKB-KW"/>
</dbReference>
<dbReference type="GO" id="GO:0005783">
    <property type="term" value="C:endoplasmic reticulum"/>
    <property type="evidence" value="ECO:0007669"/>
    <property type="project" value="UniProtKB-SubCell"/>
</dbReference>
<dbReference type="EMBL" id="CAKASE010000049">
    <property type="protein sequence ID" value="CAG9562980.1"/>
    <property type="molecule type" value="Genomic_DNA"/>
</dbReference>
<gene>
    <name evidence="23" type="ORF">DCHRY22_LOCUS4237</name>
</gene>
<evidence type="ECO:0000256" key="5">
    <source>
        <dbReference type="ARBA" id="ARBA00010918"/>
    </source>
</evidence>
<proteinExistence type="inferred from homology"/>
<evidence type="ECO:0000256" key="9">
    <source>
        <dbReference type="ARBA" id="ARBA00022670"/>
    </source>
</evidence>
<dbReference type="InterPro" id="IPR007484">
    <property type="entry name" value="Peptidase_M28"/>
</dbReference>
<keyword evidence="11" id="KW-0732">Signal</keyword>
<evidence type="ECO:0000256" key="10">
    <source>
        <dbReference type="ARBA" id="ARBA00022723"/>
    </source>
</evidence>
<keyword evidence="19" id="KW-0458">Lysosome</keyword>
<comment type="caution">
    <text evidence="23">The sequence shown here is derived from an EMBL/GenBank/DDBJ whole genome shotgun (WGS) entry which is preliminary data.</text>
</comment>
<dbReference type="GO" id="GO:0006508">
    <property type="term" value="P:proteolysis"/>
    <property type="evidence" value="ECO:0007669"/>
    <property type="project" value="UniProtKB-KW"/>
</dbReference>
<feature type="domain" description="Peptidase M28" evidence="22">
    <location>
        <begin position="219"/>
        <end position="407"/>
    </location>
</feature>
<keyword evidence="12" id="KW-0378">Hydrolase</keyword>
<keyword evidence="7" id="KW-0964">Secreted</keyword>
<evidence type="ECO:0000256" key="8">
    <source>
        <dbReference type="ARBA" id="ARBA00022645"/>
    </source>
</evidence>
<evidence type="ECO:0000256" key="14">
    <source>
        <dbReference type="ARBA" id="ARBA00022833"/>
    </source>
</evidence>